<dbReference type="Gene3D" id="1.10.8.60">
    <property type="match status" value="1"/>
</dbReference>
<comment type="subunit">
    <text evidence="8">DNA polymerase III contains a core (composed of alpha, epsilon and theta chains) that associates with a tau subunit. This core dimerizes to form the POLIII' complex. PolIII' associates with the gamma complex (composed of gamma, delta, delta', psi and chi chains) and with the beta chain to form the complete DNA polymerase III complex.</text>
</comment>
<dbReference type="PANTHER" id="PTHR11669:SF0">
    <property type="entry name" value="PROTEIN STICHEL-LIKE 2"/>
    <property type="match status" value="1"/>
</dbReference>
<keyword evidence="8 10" id="KW-0808">Transferase</keyword>
<dbReference type="InterPro" id="IPR027417">
    <property type="entry name" value="P-loop_NTPase"/>
</dbReference>
<dbReference type="SUPFAM" id="SSF52540">
    <property type="entry name" value="P-loop containing nucleoside triphosphate hydrolases"/>
    <property type="match status" value="1"/>
</dbReference>
<dbReference type="PANTHER" id="PTHR11669">
    <property type="entry name" value="REPLICATION FACTOR C / DNA POLYMERASE III GAMMA-TAU SUBUNIT"/>
    <property type="match status" value="1"/>
</dbReference>
<accession>A0ABV0KST2</accession>
<dbReference type="Gene3D" id="3.40.50.300">
    <property type="entry name" value="P-loop containing nucleotide triphosphate hydrolases"/>
    <property type="match status" value="1"/>
</dbReference>
<dbReference type="InterPro" id="IPR003593">
    <property type="entry name" value="AAA+_ATPase"/>
</dbReference>
<keyword evidence="4" id="KW-0862">Zinc</keyword>
<keyword evidence="11" id="KW-1185">Reference proteome</keyword>
<keyword evidence="3 8" id="KW-0547">Nucleotide-binding</keyword>
<evidence type="ECO:0000256" key="5">
    <source>
        <dbReference type="ARBA" id="ARBA00022840"/>
    </source>
</evidence>
<dbReference type="GO" id="GO:0003887">
    <property type="term" value="F:DNA-directed DNA polymerase activity"/>
    <property type="evidence" value="ECO:0007669"/>
    <property type="project" value="UniProtKB-EC"/>
</dbReference>
<keyword evidence="8" id="KW-0235">DNA replication</keyword>
<gene>
    <name evidence="8 10" type="primary">dnaX</name>
    <name evidence="10" type="ORF">NDI38_28410</name>
</gene>
<evidence type="ECO:0000256" key="4">
    <source>
        <dbReference type="ARBA" id="ARBA00022833"/>
    </source>
</evidence>
<dbReference type="Pfam" id="PF13177">
    <property type="entry name" value="DNA_pol3_delta2"/>
    <property type="match status" value="1"/>
</dbReference>
<evidence type="ECO:0000313" key="10">
    <source>
        <dbReference type="EMBL" id="MEP1062300.1"/>
    </source>
</evidence>
<dbReference type="RefSeq" id="WP_190455631.1">
    <property type="nucleotide sequence ID" value="NZ_JAMPLM010000060.1"/>
</dbReference>
<dbReference type="InterPro" id="IPR045085">
    <property type="entry name" value="HLD_clamp_pol_III_gamma_tau"/>
</dbReference>
<proteinExistence type="inferred from homology"/>
<comment type="similarity">
    <text evidence="1 8">Belongs to the DnaX/STICHEL family.</text>
</comment>
<evidence type="ECO:0000256" key="6">
    <source>
        <dbReference type="ARBA" id="ARBA00022932"/>
    </source>
</evidence>
<comment type="function">
    <text evidence="8">DNA polymerase III is a complex, multichain enzyme responsible for most of the replicative synthesis in bacteria. This DNA polymerase also exhibits 3' to 5' exonuclease activity.</text>
</comment>
<evidence type="ECO:0000256" key="7">
    <source>
        <dbReference type="ARBA" id="ARBA00049244"/>
    </source>
</evidence>
<keyword evidence="5 8" id="KW-0067">ATP-binding</keyword>
<sequence length="458" mass="50321">MSYQPLHQKYRPQTLKQLVGQEVIATMLANALRQQRIAPAYLFTGARGTGKTSSARILAKSLNCFSANVPTPEPCGTCSACISITKGGALDVIEIDAASHTGVDNIRELIEQSQFQPMQYRYKVYCIDETHMLSNAASNALLKTLEEPPERVVFVLATTDPQKLLQTLISRCQQFDFQRLPTRAIAQHLKHIANAERIAITDSALMLVAQIAQGGLRDAETLLDQLSLLSEEITPQHVWQVSGGLSEPDLLEVLSAILQPELSPLNPLRRLCDQGRTPVAIVEGLLRFLTDLQQLCTTGSKERLYASLPTTVAQLSILAKSVSVPQLQLLSVHLSSAIGLIRLSSQPVVWLERCILDLAVNEQVTVTAAKSSNRLSDLDDLWQRVVEHTPPNQHRLLQPIKLVELQEQVATLDAPTPVASATVKAYSKNIENAFKALGYSVALRVRTQGTTRAVNSHK</sequence>
<dbReference type="SMART" id="SM00382">
    <property type="entry name" value="AAA"/>
    <property type="match status" value="1"/>
</dbReference>
<keyword evidence="2" id="KW-0479">Metal-binding</keyword>
<keyword evidence="6 8" id="KW-0239">DNA-directed DNA polymerase</keyword>
<dbReference type="Proteomes" id="UP001476950">
    <property type="component" value="Unassembled WGS sequence"/>
</dbReference>
<dbReference type="EC" id="2.7.7.7" evidence="8"/>
<dbReference type="SUPFAM" id="SSF48019">
    <property type="entry name" value="post-AAA+ oligomerization domain-like"/>
    <property type="match status" value="1"/>
</dbReference>
<feature type="domain" description="AAA+ ATPase" evidence="9">
    <location>
        <begin position="37"/>
        <end position="181"/>
    </location>
</feature>
<evidence type="ECO:0000256" key="2">
    <source>
        <dbReference type="ARBA" id="ARBA00022723"/>
    </source>
</evidence>
<comment type="caution">
    <text evidence="10">The sequence shown here is derived from an EMBL/GenBank/DDBJ whole genome shotgun (WGS) entry which is preliminary data.</text>
</comment>
<evidence type="ECO:0000259" key="9">
    <source>
        <dbReference type="SMART" id="SM00382"/>
    </source>
</evidence>
<dbReference type="InterPro" id="IPR050238">
    <property type="entry name" value="DNA_Rep/Repair_Clamp_Loader"/>
</dbReference>
<evidence type="ECO:0000256" key="1">
    <source>
        <dbReference type="ARBA" id="ARBA00006360"/>
    </source>
</evidence>
<dbReference type="CDD" id="cd00009">
    <property type="entry name" value="AAA"/>
    <property type="match status" value="1"/>
</dbReference>
<evidence type="ECO:0000256" key="3">
    <source>
        <dbReference type="ARBA" id="ARBA00022741"/>
    </source>
</evidence>
<dbReference type="NCBIfam" id="TIGR02397">
    <property type="entry name" value="dnaX_nterm"/>
    <property type="match status" value="1"/>
</dbReference>
<organism evidence="10 11">
    <name type="scientific">Stenomitos frigidus AS-A4</name>
    <dbReference type="NCBI Taxonomy" id="2933935"/>
    <lineage>
        <taxon>Bacteria</taxon>
        <taxon>Bacillati</taxon>
        <taxon>Cyanobacteriota</taxon>
        <taxon>Cyanophyceae</taxon>
        <taxon>Leptolyngbyales</taxon>
        <taxon>Leptolyngbyaceae</taxon>
        <taxon>Stenomitos</taxon>
    </lineage>
</organism>
<dbReference type="CDD" id="cd18137">
    <property type="entry name" value="HLD_clamp_pol_III_gamma_tau"/>
    <property type="match status" value="1"/>
</dbReference>
<evidence type="ECO:0000313" key="11">
    <source>
        <dbReference type="Proteomes" id="UP001476950"/>
    </source>
</evidence>
<dbReference type="InterPro" id="IPR012763">
    <property type="entry name" value="DNA_pol_III_sug/sutau_N"/>
</dbReference>
<name>A0ABV0KST2_9CYAN</name>
<dbReference type="Pfam" id="PF22608">
    <property type="entry name" value="DNAX_ATPase_lid"/>
    <property type="match status" value="1"/>
</dbReference>
<evidence type="ECO:0000256" key="8">
    <source>
        <dbReference type="RuleBase" id="RU364063"/>
    </source>
</evidence>
<dbReference type="InterPro" id="IPR008921">
    <property type="entry name" value="DNA_pol3_clamp-load_cplx_C"/>
</dbReference>
<comment type="catalytic activity">
    <reaction evidence="7 8">
        <text>DNA(n) + a 2'-deoxyribonucleoside 5'-triphosphate = DNA(n+1) + diphosphate</text>
        <dbReference type="Rhea" id="RHEA:22508"/>
        <dbReference type="Rhea" id="RHEA-COMP:17339"/>
        <dbReference type="Rhea" id="RHEA-COMP:17340"/>
        <dbReference type="ChEBI" id="CHEBI:33019"/>
        <dbReference type="ChEBI" id="CHEBI:61560"/>
        <dbReference type="ChEBI" id="CHEBI:173112"/>
        <dbReference type="EC" id="2.7.7.7"/>
    </reaction>
</comment>
<reference evidence="10 11" key="1">
    <citation type="submission" date="2022-04" db="EMBL/GenBank/DDBJ databases">
        <title>Positive selection, recombination, and allopatry shape intraspecific diversity of widespread and dominant cyanobacteria.</title>
        <authorList>
            <person name="Wei J."/>
            <person name="Shu W."/>
            <person name="Hu C."/>
        </authorList>
    </citation>
    <scope>NUCLEOTIDE SEQUENCE [LARGE SCALE GENOMIC DNA]</scope>
    <source>
        <strain evidence="10 11">AS-A4</strain>
    </source>
</reference>
<protein>
    <recommendedName>
        <fullName evidence="8">DNA polymerase III subunit gamma/tau</fullName>
        <ecNumber evidence="8">2.7.7.7</ecNumber>
    </recommendedName>
</protein>
<dbReference type="EMBL" id="JAMPLM010000060">
    <property type="protein sequence ID" value="MEP1062300.1"/>
    <property type="molecule type" value="Genomic_DNA"/>
</dbReference>
<keyword evidence="8 10" id="KW-0548">Nucleotidyltransferase</keyword>